<proteinExistence type="predicted"/>
<accession>A0A4R6YY91</accession>
<evidence type="ECO:0000313" key="2">
    <source>
        <dbReference type="Proteomes" id="UP000295293"/>
    </source>
</evidence>
<evidence type="ECO:0000313" key="1">
    <source>
        <dbReference type="EMBL" id="TDR43979.1"/>
    </source>
</evidence>
<organism evidence="1 2">
    <name type="scientific">Tahibacter aquaticus</name>
    <dbReference type="NCBI Taxonomy" id="520092"/>
    <lineage>
        <taxon>Bacteria</taxon>
        <taxon>Pseudomonadati</taxon>
        <taxon>Pseudomonadota</taxon>
        <taxon>Gammaproteobacteria</taxon>
        <taxon>Lysobacterales</taxon>
        <taxon>Rhodanobacteraceae</taxon>
        <taxon>Tahibacter</taxon>
    </lineage>
</organism>
<sequence>MQPADVDEVLNGKSGGWTILVSWNVVMKIAEALLNRSESLVFRDLGSIAADNDMKVFKKAFMRWPSKNRSTWSVSLPAA</sequence>
<reference evidence="1 2" key="1">
    <citation type="submission" date="2019-03" db="EMBL/GenBank/DDBJ databases">
        <title>Genomic Encyclopedia of Type Strains, Phase IV (KMG-IV): sequencing the most valuable type-strain genomes for metagenomic binning, comparative biology and taxonomic classification.</title>
        <authorList>
            <person name="Goeker M."/>
        </authorList>
    </citation>
    <scope>NUCLEOTIDE SEQUENCE [LARGE SCALE GENOMIC DNA]</scope>
    <source>
        <strain evidence="1 2">DSM 21667</strain>
    </source>
</reference>
<gene>
    <name evidence="1" type="ORF">DFR29_106124</name>
</gene>
<comment type="caution">
    <text evidence="1">The sequence shown here is derived from an EMBL/GenBank/DDBJ whole genome shotgun (WGS) entry which is preliminary data.</text>
</comment>
<keyword evidence="2" id="KW-1185">Reference proteome</keyword>
<dbReference type="EMBL" id="SNZH01000006">
    <property type="protein sequence ID" value="TDR43979.1"/>
    <property type="molecule type" value="Genomic_DNA"/>
</dbReference>
<protein>
    <submittedName>
        <fullName evidence="1">Uncharacterized protein</fullName>
    </submittedName>
</protein>
<name>A0A4R6YY91_9GAMM</name>
<dbReference type="AlphaFoldDB" id="A0A4R6YY91"/>
<dbReference type="Proteomes" id="UP000295293">
    <property type="component" value="Unassembled WGS sequence"/>
</dbReference>